<dbReference type="Proteomes" id="UP001484239">
    <property type="component" value="Unassembled WGS sequence"/>
</dbReference>
<gene>
    <name evidence="1" type="ORF">WI372_09620</name>
</gene>
<dbReference type="EMBL" id="JBBHLI010000004">
    <property type="protein sequence ID" value="MEK9501236.1"/>
    <property type="molecule type" value="Genomic_DNA"/>
</dbReference>
<dbReference type="RefSeq" id="WP_405277402.1">
    <property type="nucleotide sequence ID" value="NZ_JBBHLI010000004.1"/>
</dbReference>
<evidence type="ECO:0008006" key="3">
    <source>
        <dbReference type="Google" id="ProtNLM"/>
    </source>
</evidence>
<organism evidence="1 2">
    <name type="scientific">Gaopeijia maritima</name>
    <dbReference type="NCBI Taxonomy" id="3119007"/>
    <lineage>
        <taxon>Bacteria</taxon>
        <taxon>Pseudomonadati</taxon>
        <taxon>Gemmatimonadota</taxon>
        <taxon>Longimicrobiia</taxon>
        <taxon>Gaopeijiales</taxon>
        <taxon>Gaopeijiaceae</taxon>
        <taxon>Gaopeijia</taxon>
    </lineage>
</organism>
<proteinExistence type="predicted"/>
<evidence type="ECO:0000313" key="2">
    <source>
        <dbReference type="Proteomes" id="UP001484239"/>
    </source>
</evidence>
<accession>A0ABU9E920</accession>
<evidence type="ECO:0000313" key="1">
    <source>
        <dbReference type="EMBL" id="MEK9501236.1"/>
    </source>
</evidence>
<sequence>MRGSVLMLLVAGAALVVGGSRPVPASVRSGEAGMRPEVAADTSDPVARLEDRIAAGEHALAWDSAQGYLKSLLASLDIPESSQTLVFSRTSLQTDRIAPWAPRALYFNDDVYIGWVQESPIIEIASVDPDLGVLFYTLEQKREGPPTFTRETTTCLICHESRSVTGGIPGLMVRSVLTDRLGYPITEVHEGATTDRTPLEERWGGWYLTGSHPTMAHAGNVMSEDLFHEVSQKGRYLEEFAFRTDSGVPELSDRFYVEPYLTPHSDLVAIMVLTHQTQVHNLISLVKSEAEAALRLEEIAIRSRGDEAGTPPFPTTLARIVGPVERLLETMLFKREAPLAGPMRGSSSFTADFEALGPRDASGRSLREFDLERRLFRYPLSFLVYSEAFDALPELARTIFAARLVEVLTGADTSDDFAHLDEADRAAILAILRDTRPELIELADADPRR</sequence>
<protein>
    <recommendedName>
        <fullName evidence="3">Cytochrome c domain-containing protein</fullName>
    </recommendedName>
</protein>
<keyword evidence="2" id="KW-1185">Reference proteome</keyword>
<reference evidence="1 2" key="1">
    <citation type="submission" date="2024-02" db="EMBL/GenBank/DDBJ databases">
        <title>A novel Gemmatimonadota bacterium.</title>
        <authorList>
            <person name="Du Z.-J."/>
            <person name="Ye Y.-Q."/>
        </authorList>
    </citation>
    <scope>NUCLEOTIDE SEQUENCE [LARGE SCALE GENOMIC DNA]</scope>
    <source>
        <strain evidence="1 2">DH-20</strain>
    </source>
</reference>
<comment type="caution">
    <text evidence="1">The sequence shown here is derived from an EMBL/GenBank/DDBJ whole genome shotgun (WGS) entry which is preliminary data.</text>
</comment>
<name>A0ABU9E920_9BACT</name>